<dbReference type="RefSeq" id="WP_177962963.1">
    <property type="nucleotide sequence ID" value="NZ_JBBMEX010000009.1"/>
</dbReference>
<dbReference type="InterPro" id="IPR001967">
    <property type="entry name" value="Peptidase_S11_N"/>
</dbReference>
<feature type="signal peptide" evidence="9">
    <location>
        <begin position="1"/>
        <end position="29"/>
    </location>
</feature>
<keyword evidence="6" id="KW-0961">Cell wall biogenesis/degradation</keyword>
<evidence type="ECO:0000256" key="8">
    <source>
        <dbReference type="SAM" id="Phobius"/>
    </source>
</evidence>
<keyword evidence="4" id="KW-0133">Cell shape</keyword>
<keyword evidence="11" id="KW-0121">Carboxypeptidase</keyword>
<dbReference type="PANTHER" id="PTHR21581">
    <property type="entry name" value="D-ALANYL-D-ALANINE CARBOXYPEPTIDASE"/>
    <property type="match status" value="1"/>
</dbReference>
<keyword evidence="3 11" id="KW-0378">Hydrolase</keyword>
<evidence type="ECO:0000256" key="7">
    <source>
        <dbReference type="RuleBase" id="RU004016"/>
    </source>
</evidence>
<dbReference type="Proteomes" id="UP001454489">
    <property type="component" value="Unassembled WGS sequence"/>
</dbReference>
<evidence type="ECO:0000259" key="10">
    <source>
        <dbReference type="Pfam" id="PF00768"/>
    </source>
</evidence>
<dbReference type="Gene3D" id="3.40.710.10">
    <property type="entry name" value="DD-peptidase/beta-lactamase superfamily"/>
    <property type="match status" value="1"/>
</dbReference>
<feature type="chain" id="PRO_5046160628" evidence="9">
    <location>
        <begin position="30"/>
        <end position="459"/>
    </location>
</feature>
<keyword evidence="11" id="KW-0645">Protease</keyword>
<dbReference type="InterPro" id="IPR018044">
    <property type="entry name" value="Peptidase_S11"/>
</dbReference>
<reference evidence="11 12" key="1">
    <citation type="submission" date="2024-03" db="EMBL/GenBank/DDBJ databases">
        <title>Human intestinal bacterial collection.</title>
        <authorList>
            <person name="Pauvert C."/>
            <person name="Hitch T.C.A."/>
            <person name="Clavel T."/>
        </authorList>
    </citation>
    <scope>NUCLEOTIDE SEQUENCE [LARGE SCALE GENOMIC DNA]</scope>
    <source>
        <strain evidence="11 12">CLA-AA-H185</strain>
    </source>
</reference>
<evidence type="ECO:0000256" key="6">
    <source>
        <dbReference type="ARBA" id="ARBA00023316"/>
    </source>
</evidence>
<dbReference type="PRINTS" id="PR00725">
    <property type="entry name" value="DADACBPTASE1"/>
</dbReference>
<dbReference type="PANTHER" id="PTHR21581:SF33">
    <property type="entry name" value="D-ALANYL-D-ALANINE CARBOXYPEPTIDASE DACB"/>
    <property type="match status" value="1"/>
</dbReference>
<evidence type="ECO:0000256" key="5">
    <source>
        <dbReference type="ARBA" id="ARBA00022984"/>
    </source>
</evidence>
<dbReference type="EC" id="3.4.-.-" evidence="11"/>
<feature type="domain" description="Peptidase S11 D-alanyl-D-alanine carboxypeptidase A N-terminal" evidence="10">
    <location>
        <begin position="34"/>
        <end position="272"/>
    </location>
</feature>
<dbReference type="InterPro" id="IPR012338">
    <property type="entry name" value="Beta-lactam/transpept-like"/>
</dbReference>
<evidence type="ECO:0000256" key="2">
    <source>
        <dbReference type="ARBA" id="ARBA00022729"/>
    </source>
</evidence>
<evidence type="ECO:0000256" key="1">
    <source>
        <dbReference type="ARBA" id="ARBA00007164"/>
    </source>
</evidence>
<protein>
    <submittedName>
        <fullName evidence="11">D-alanyl-D-alanine carboxypeptidase family protein</fullName>
        <ecNumber evidence="11">3.4.-.-</ecNumber>
    </submittedName>
</protein>
<feature type="transmembrane region" description="Helical" evidence="8">
    <location>
        <begin position="404"/>
        <end position="424"/>
    </location>
</feature>
<evidence type="ECO:0000256" key="4">
    <source>
        <dbReference type="ARBA" id="ARBA00022960"/>
    </source>
</evidence>
<keyword evidence="5" id="KW-0573">Peptidoglycan synthesis</keyword>
<keyword evidence="2 9" id="KW-0732">Signal</keyword>
<dbReference type="SUPFAM" id="SSF56601">
    <property type="entry name" value="beta-lactamase/transpeptidase-like"/>
    <property type="match status" value="1"/>
</dbReference>
<organism evidence="11 12">
    <name type="scientific">Maccoyibacter intestinihominis</name>
    <dbReference type="NCBI Taxonomy" id="3133499"/>
    <lineage>
        <taxon>Bacteria</taxon>
        <taxon>Bacillati</taxon>
        <taxon>Bacillota</taxon>
        <taxon>Clostridia</taxon>
        <taxon>Lachnospirales</taxon>
        <taxon>Lachnospiraceae</taxon>
        <taxon>Maccoyibacter</taxon>
    </lineage>
</organism>
<evidence type="ECO:0000256" key="3">
    <source>
        <dbReference type="ARBA" id="ARBA00022801"/>
    </source>
</evidence>
<keyword evidence="8" id="KW-1133">Transmembrane helix</keyword>
<dbReference type="EMBL" id="JBBMEX010000009">
    <property type="protein sequence ID" value="MEQ2558185.1"/>
    <property type="molecule type" value="Genomic_DNA"/>
</dbReference>
<evidence type="ECO:0000256" key="9">
    <source>
        <dbReference type="SAM" id="SignalP"/>
    </source>
</evidence>
<dbReference type="Pfam" id="PF00768">
    <property type="entry name" value="Peptidase_S11"/>
    <property type="match status" value="1"/>
</dbReference>
<comment type="caution">
    <text evidence="11">The sequence shown here is derived from an EMBL/GenBank/DDBJ whole genome shotgun (WGS) entry which is preliminary data.</text>
</comment>
<keyword evidence="8" id="KW-0812">Transmembrane</keyword>
<accession>A0ABV1HEN7</accession>
<evidence type="ECO:0000313" key="11">
    <source>
        <dbReference type="EMBL" id="MEQ2558185.1"/>
    </source>
</evidence>
<sequence length="459" mass="51276">MKKNRWKKGIALFLSITAIFTGSMIPVQASEYWPQAPETASPCVMVMEMNTGAVLYEKNVDEVHYPASITKIMTTLIAIEKGKMDDIVTFSADAVYKNEGDTSHISRDLEEKMTLEQCLYGVMLESANECAYAVAEHIGGGDVSKFVDMMNEKAKELGCTNTHFNNTNGLPDEQHYTSTRDMLLIARAAYENEEFRKITGTKVYVIPPTNKHEDETTLHNHHNMLYPFRTAKYIYDGCTGGKTGYTVAANSTLVTYAERDGMSLVCVVMNAQAPAHFEDTVNLFNYCFDNFQIFSVKDNEKAYTKDKIQDTGILNTDQSFAGLDKNGGIILPKTASFEDAKVEVKEKGESKNSAGRLEYTYAGHAVGGADIMVTKAEPEKFPFDNTKEAGKKGEKTAYVKGNTIVMLVIIVLVCAALALIGRYVSDNSFVIKTKVDRKRNKPDPRYTIIRNSKKKWRRK</sequence>
<keyword evidence="12" id="KW-1185">Reference proteome</keyword>
<gene>
    <name evidence="11" type="ORF">WMO43_09925</name>
</gene>
<dbReference type="GO" id="GO:0004180">
    <property type="term" value="F:carboxypeptidase activity"/>
    <property type="evidence" value="ECO:0007669"/>
    <property type="project" value="UniProtKB-KW"/>
</dbReference>
<proteinExistence type="inferred from homology"/>
<evidence type="ECO:0000313" key="12">
    <source>
        <dbReference type="Proteomes" id="UP001454489"/>
    </source>
</evidence>
<keyword evidence="8" id="KW-0472">Membrane</keyword>
<comment type="similarity">
    <text evidence="1 7">Belongs to the peptidase S11 family.</text>
</comment>
<name>A0ABV1HEN7_9FIRM</name>